<evidence type="ECO:0000256" key="1">
    <source>
        <dbReference type="ARBA" id="ARBA00010577"/>
    </source>
</evidence>
<evidence type="ECO:0000256" key="5">
    <source>
        <dbReference type="RuleBase" id="RU362076"/>
    </source>
</evidence>
<keyword evidence="10" id="KW-1185">Reference proteome</keyword>
<evidence type="ECO:0000313" key="9">
    <source>
        <dbReference type="EMBL" id="ABB38509.1"/>
    </source>
</evidence>
<dbReference type="Proteomes" id="UP000002710">
    <property type="component" value="Chromosome"/>
</dbReference>
<dbReference type="InterPro" id="IPR025963">
    <property type="entry name" value="FLgD_Tudor"/>
</dbReference>
<evidence type="ECO:0000256" key="6">
    <source>
        <dbReference type="SAM" id="MobiDB-lite"/>
    </source>
</evidence>
<evidence type="ECO:0000259" key="7">
    <source>
        <dbReference type="Pfam" id="PF13860"/>
    </source>
</evidence>
<feature type="compositionally biased region" description="Gly residues" evidence="6">
    <location>
        <begin position="241"/>
        <end position="251"/>
    </location>
</feature>
<dbReference type="Pfam" id="PF03963">
    <property type="entry name" value="FlgD"/>
    <property type="match status" value="1"/>
</dbReference>
<dbReference type="Pfam" id="PF13860">
    <property type="entry name" value="FlgD_ig"/>
    <property type="match status" value="1"/>
</dbReference>
<comment type="similarity">
    <text evidence="1 5">Belongs to the FlgD family.</text>
</comment>
<evidence type="ECO:0000256" key="4">
    <source>
        <dbReference type="ARBA" id="ARBA00024746"/>
    </source>
</evidence>
<dbReference type="EMBL" id="CP000112">
    <property type="protein sequence ID" value="ABB38509.1"/>
    <property type="molecule type" value="Genomic_DNA"/>
</dbReference>
<protein>
    <recommendedName>
        <fullName evidence="2 5">Basal-body rod modification protein FlgD</fullName>
    </recommendedName>
</protein>
<dbReference type="InterPro" id="IPR025965">
    <property type="entry name" value="FlgD/Vpr_Ig-like"/>
</dbReference>
<dbReference type="HOGENOM" id="CLU_047535_0_0_7"/>
<dbReference type="Gene3D" id="2.30.30.910">
    <property type="match status" value="1"/>
</dbReference>
<dbReference type="GO" id="GO:0044781">
    <property type="term" value="P:bacterial-type flagellum organization"/>
    <property type="evidence" value="ECO:0007669"/>
    <property type="project" value="UniProtKB-UniRule"/>
</dbReference>
<dbReference type="eggNOG" id="COG1843">
    <property type="taxonomic scope" value="Bacteria"/>
</dbReference>
<gene>
    <name evidence="9" type="ordered locus">Dde_1712</name>
</gene>
<evidence type="ECO:0000256" key="3">
    <source>
        <dbReference type="ARBA" id="ARBA00022795"/>
    </source>
</evidence>
<keyword evidence="9" id="KW-0966">Cell projection</keyword>
<keyword evidence="9" id="KW-0282">Flagellum</keyword>
<dbReference type="STRING" id="207559.Dde_1712"/>
<organism evidence="9 10">
    <name type="scientific">Oleidesulfovibrio alaskensis (strain ATCC BAA-1058 / DSM 17464 / G20)</name>
    <name type="common">Desulfovibrio alaskensis</name>
    <dbReference type="NCBI Taxonomy" id="207559"/>
    <lineage>
        <taxon>Bacteria</taxon>
        <taxon>Pseudomonadati</taxon>
        <taxon>Thermodesulfobacteriota</taxon>
        <taxon>Desulfovibrionia</taxon>
        <taxon>Desulfovibrionales</taxon>
        <taxon>Desulfovibrionaceae</taxon>
        <taxon>Oleidesulfovibrio</taxon>
    </lineage>
</organism>
<dbReference type="Pfam" id="PF13861">
    <property type="entry name" value="FLgD_tudor"/>
    <property type="match status" value="1"/>
</dbReference>
<dbReference type="Gene3D" id="2.60.40.4070">
    <property type="match status" value="1"/>
</dbReference>
<feature type="domain" description="FlgD Tudor-like" evidence="8">
    <location>
        <begin position="86"/>
        <end position="220"/>
    </location>
</feature>
<feature type="region of interest" description="Disordered" evidence="6">
    <location>
        <begin position="226"/>
        <end position="263"/>
    </location>
</feature>
<dbReference type="InterPro" id="IPR005648">
    <property type="entry name" value="FlgD"/>
</dbReference>
<sequence>MASSGLIGRAEQEFFTNDPYAKRKGADLGKEDFLTLLVTQLSHQDPLNPMDDKEFVAQLAQFSSLEQLTNISGGIDNLNDASNQGQMISAVGFIGKEVRAAGNSLSLEDGKASSVYFALNAPIVEGYVNIYDSEMNLVRTEALGAKQAGEYEYVWDGEDYSGKGMADGPYYITMAAAAADGTPVMVYTEVSGKVAGVQRDGNDSWLRLDDGRFVKFTEVREVVNTSTVDNGNANDGDDGTGGDGTDTGSGDGEGDAGTDAQNG</sequence>
<accession>Q310Y7</accession>
<dbReference type="AlphaFoldDB" id="Q310Y7"/>
<evidence type="ECO:0000259" key="8">
    <source>
        <dbReference type="Pfam" id="PF13861"/>
    </source>
</evidence>
<evidence type="ECO:0000313" key="10">
    <source>
        <dbReference type="Proteomes" id="UP000002710"/>
    </source>
</evidence>
<keyword evidence="9" id="KW-0969">Cilium</keyword>
<comment type="function">
    <text evidence="4 5">Required for flagellar hook formation. May act as a scaffolding protein.</text>
</comment>
<feature type="domain" description="FlgD/Vpr Ig-like" evidence="7">
    <location>
        <begin position="102"/>
        <end position="179"/>
    </location>
</feature>
<name>Q310Y7_OLEA2</name>
<dbReference type="KEGG" id="dde:Dde_1712"/>
<reference evidence="9 10" key="1">
    <citation type="journal article" date="2011" name="J. Bacteriol.">
        <title>Complete genome sequence and updated annotation of Desulfovibrio alaskensis G20.</title>
        <authorList>
            <person name="Hauser L.J."/>
            <person name="Land M.L."/>
            <person name="Brown S.D."/>
            <person name="Larimer F."/>
            <person name="Keller K.L."/>
            <person name="Rapp-Giles B.J."/>
            <person name="Price M.N."/>
            <person name="Lin M."/>
            <person name="Bruce D.C."/>
            <person name="Detter J.C."/>
            <person name="Tapia R."/>
            <person name="Han C.S."/>
            <person name="Goodwin L.A."/>
            <person name="Cheng J.F."/>
            <person name="Pitluck S."/>
            <person name="Copeland A."/>
            <person name="Lucas S."/>
            <person name="Nolan M."/>
            <person name="Lapidus A.L."/>
            <person name="Palumbo A.V."/>
            <person name="Wall J.D."/>
        </authorList>
    </citation>
    <scope>NUCLEOTIDE SEQUENCE [LARGE SCALE GENOMIC DNA]</scope>
    <source>
        <strain evidence="10">ATCC BAA 1058 / DSM 17464 / G20</strain>
    </source>
</reference>
<evidence type="ECO:0000256" key="2">
    <source>
        <dbReference type="ARBA" id="ARBA00016013"/>
    </source>
</evidence>
<dbReference type="RefSeq" id="WP_011367653.1">
    <property type="nucleotide sequence ID" value="NC_007519.1"/>
</dbReference>
<keyword evidence="3 5" id="KW-1005">Bacterial flagellum biogenesis</keyword>
<proteinExistence type="inferred from homology"/>